<evidence type="ECO:0000256" key="4">
    <source>
        <dbReference type="PROSITE-ProRule" id="PRU00335"/>
    </source>
</evidence>
<gene>
    <name evidence="7" type="ORF">EJ065_0818</name>
</gene>
<proteinExistence type="predicted"/>
<feature type="domain" description="HTH tetR-type" evidence="6">
    <location>
        <begin position="10"/>
        <end position="70"/>
    </location>
</feature>
<dbReference type="Pfam" id="PF00440">
    <property type="entry name" value="TetR_N"/>
    <property type="match status" value="1"/>
</dbReference>
<dbReference type="Pfam" id="PF17754">
    <property type="entry name" value="TetR_C_14"/>
    <property type="match status" value="1"/>
</dbReference>
<evidence type="ECO:0000256" key="2">
    <source>
        <dbReference type="ARBA" id="ARBA00023125"/>
    </source>
</evidence>
<dbReference type="EMBL" id="CP034669">
    <property type="protein sequence ID" value="QAT82423.1"/>
    <property type="molecule type" value="Genomic_DNA"/>
</dbReference>
<evidence type="ECO:0000256" key="1">
    <source>
        <dbReference type="ARBA" id="ARBA00023015"/>
    </source>
</evidence>
<keyword evidence="3" id="KW-0804">Transcription</keyword>
<dbReference type="PANTHER" id="PTHR30055">
    <property type="entry name" value="HTH-TYPE TRANSCRIPTIONAL REGULATOR RUTR"/>
    <property type="match status" value="1"/>
</dbReference>
<sequence length="214" mass="23442">MLVPMGRWEPNARDRLAQAAMTLFQEHGYDRTTVEEIAARAGLTERTFFRYFTDKKEVLFGGSDALHERIVTTLAEAPQGTAPLDAVSAALESLAPFFKDRRDHARARQALLAAHAELRERELIKLASLASAAADALRKRGVTEPTASLAAEAGIAVFKVAFERWLEDPKAQDLSRHIQLGLEELRAVTASTGATVTPAPPPRQPARPARARKP</sequence>
<dbReference type="Gene3D" id="1.10.357.10">
    <property type="entry name" value="Tetracycline Repressor, domain 2"/>
    <property type="match status" value="1"/>
</dbReference>
<dbReference type="GO" id="GO:0003700">
    <property type="term" value="F:DNA-binding transcription factor activity"/>
    <property type="evidence" value="ECO:0007669"/>
    <property type="project" value="TreeGrafter"/>
</dbReference>
<evidence type="ECO:0000256" key="5">
    <source>
        <dbReference type="SAM" id="MobiDB-lite"/>
    </source>
</evidence>
<dbReference type="PANTHER" id="PTHR30055:SF238">
    <property type="entry name" value="MYCOFACTOCIN BIOSYNTHESIS TRANSCRIPTIONAL REGULATOR MFTR-RELATED"/>
    <property type="match status" value="1"/>
</dbReference>
<dbReference type="InterPro" id="IPR009057">
    <property type="entry name" value="Homeodomain-like_sf"/>
</dbReference>
<protein>
    <submittedName>
        <fullName evidence="7">TetR family transcriptional regulator</fullName>
    </submittedName>
</protein>
<organism evidence="7 8">
    <name type="scientific">Corallococcus coralloides</name>
    <name type="common">Myxococcus coralloides</name>
    <dbReference type="NCBI Taxonomy" id="184914"/>
    <lineage>
        <taxon>Bacteria</taxon>
        <taxon>Pseudomonadati</taxon>
        <taxon>Myxococcota</taxon>
        <taxon>Myxococcia</taxon>
        <taxon>Myxococcales</taxon>
        <taxon>Cystobacterineae</taxon>
        <taxon>Myxococcaceae</taxon>
        <taxon>Corallococcus</taxon>
    </lineage>
</organism>
<feature type="region of interest" description="Disordered" evidence="5">
    <location>
        <begin position="191"/>
        <end position="214"/>
    </location>
</feature>
<reference evidence="7 8" key="1">
    <citation type="submission" date="2018-12" db="EMBL/GenBank/DDBJ databases">
        <title>Complete Genome Sequence of the Corallopyronin A producing Myxobacterium Corallococcus coralloides B035.</title>
        <authorList>
            <person name="Bouhired S.M."/>
            <person name="Rupp O."/>
            <person name="Blom J."/>
            <person name="Schaeberle T.F."/>
            <person name="Kehraus S."/>
            <person name="Schiefer A."/>
            <person name="Pfarr K."/>
            <person name="Goesmann A."/>
            <person name="Hoerauf A."/>
            <person name="Koenig G.M."/>
        </authorList>
    </citation>
    <scope>NUCLEOTIDE SEQUENCE [LARGE SCALE GENOMIC DNA]</scope>
    <source>
        <strain evidence="7 8">B035</strain>
    </source>
</reference>
<dbReference type="InterPro" id="IPR050109">
    <property type="entry name" value="HTH-type_TetR-like_transc_reg"/>
</dbReference>
<dbReference type="InterPro" id="IPR001647">
    <property type="entry name" value="HTH_TetR"/>
</dbReference>
<name>A0A410RKM3_CORCK</name>
<keyword evidence="2 4" id="KW-0238">DNA-binding</keyword>
<dbReference type="GO" id="GO:0000976">
    <property type="term" value="F:transcription cis-regulatory region binding"/>
    <property type="evidence" value="ECO:0007669"/>
    <property type="project" value="TreeGrafter"/>
</dbReference>
<dbReference type="AlphaFoldDB" id="A0A410RKM3"/>
<dbReference type="PROSITE" id="PS01081">
    <property type="entry name" value="HTH_TETR_1"/>
    <property type="match status" value="1"/>
</dbReference>
<evidence type="ECO:0000256" key="3">
    <source>
        <dbReference type="ARBA" id="ARBA00023163"/>
    </source>
</evidence>
<keyword evidence="1" id="KW-0805">Transcription regulation</keyword>
<evidence type="ECO:0000259" key="6">
    <source>
        <dbReference type="PROSITE" id="PS50977"/>
    </source>
</evidence>
<dbReference type="InterPro" id="IPR041347">
    <property type="entry name" value="MftR_C"/>
</dbReference>
<dbReference type="InterPro" id="IPR023772">
    <property type="entry name" value="DNA-bd_HTH_TetR-type_CS"/>
</dbReference>
<accession>A0A410RKM3</accession>
<dbReference type="PROSITE" id="PS50977">
    <property type="entry name" value="HTH_TETR_2"/>
    <property type="match status" value="1"/>
</dbReference>
<feature type="DNA-binding region" description="H-T-H motif" evidence="4">
    <location>
        <begin position="33"/>
        <end position="52"/>
    </location>
</feature>
<dbReference type="Proteomes" id="UP000288758">
    <property type="component" value="Chromosome"/>
</dbReference>
<dbReference type="PRINTS" id="PR00455">
    <property type="entry name" value="HTHTETR"/>
</dbReference>
<evidence type="ECO:0000313" key="8">
    <source>
        <dbReference type="Proteomes" id="UP000288758"/>
    </source>
</evidence>
<evidence type="ECO:0000313" key="7">
    <source>
        <dbReference type="EMBL" id="QAT82423.1"/>
    </source>
</evidence>
<dbReference type="SUPFAM" id="SSF46689">
    <property type="entry name" value="Homeodomain-like"/>
    <property type="match status" value="1"/>
</dbReference>